<dbReference type="GO" id="GO:0006508">
    <property type="term" value="P:proteolysis"/>
    <property type="evidence" value="ECO:0007669"/>
    <property type="project" value="UniProtKB-KW"/>
</dbReference>
<dbReference type="CDD" id="cd05471">
    <property type="entry name" value="pepsin_like"/>
    <property type="match status" value="1"/>
</dbReference>
<sequence length="369" mass="41779">MLRCQILIFIITTVNVITALDIELVPVKPRHRLKRGTNSTVTVGLENNYNVRYVGKIGVGTPPQTVQLVFDTGSSVFWVPEHNCKSTGKPQIACRYKSKTYDPKNSTTSKLLYVHGLNVSYSLGKAYGDMRQDTLWIGSSYNTHKVPNFKFGSMYKIHDLDFGMLGLAPKRPTTSYSYFFNELKKTLPRPLFSIHLKSCPTGYCTSGGNVKFGSLDYSNCENTVIWTKNLNPKHWTFKVDSMWVGDTVLNTDFTAITDSGHSYTQLDHSTFLKFLKAAKITKNRNPTTYTIPCDQLFYLTLTVNGRSVDIPSYAFVGRQYGNNCELTIMEGPKVIMGQAFLRAVCNHHDYDNNKIGFSNVKTVRYDEYM</sequence>
<comment type="similarity">
    <text evidence="1 4">Belongs to the peptidase A1 family.</text>
</comment>
<keyword evidence="5" id="KW-0732">Signal</keyword>
<evidence type="ECO:0000259" key="6">
    <source>
        <dbReference type="PROSITE" id="PS51767"/>
    </source>
</evidence>
<protein>
    <recommendedName>
        <fullName evidence="6">Peptidase A1 domain-containing protein</fullName>
    </recommendedName>
</protein>
<keyword evidence="4" id="KW-0645">Protease</keyword>
<dbReference type="InterPro" id="IPR033121">
    <property type="entry name" value="PEPTIDASE_A1"/>
</dbReference>
<dbReference type="GO" id="GO:0004190">
    <property type="term" value="F:aspartic-type endopeptidase activity"/>
    <property type="evidence" value="ECO:0007669"/>
    <property type="project" value="UniProtKB-KW"/>
</dbReference>
<evidence type="ECO:0000256" key="1">
    <source>
        <dbReference type="ARBA" id="ARBA00007447"/>
    </source>
</evidence>
<dbReference type="AlphaFoldDB" id="A0A811K5M2"/>
<reference evidence="7" key="1">
    <citation type="submission" date="2020-09" db="EMBL/GenBank/DDBJ databases">
        <authorList>
            <person name="Kikuchi T."/>
        </authorList>
    </citation>
    <scope>NUCLEOTIDE SEQUENCE</scope>
    <source>
        <strain evidence="7">SH1</strain>
    </source>
</reference>
<keyword evidence="3" id="KW-1015">Disulfide bond</keyword>
<gene>
    <name evidence="7" type="ORF">BOKJ2_LOCUS3310</name>
</gene>
<dbReference type="PRINTS" id="PR00792">
    <property type="entry name" value="PEPSIN"/>
</dbReference>
<evidence type="ECO:0000313" key="8">
    <source>
        <dbReference type="Proteomes" id="UP000614601"/>
    </source>
</evidence>
<dbReference type="PANTHER" id="PTHR47966">
    <property type="entry name" value="BETA-SITE APP-CLEAVING ENZYME, ISOFORM A-RELATED"/>
    <property type="match status" value="1"/>
</dbReference>
<dbReference type="EMBL" id="CAJFCW020000002">
    <property type="protein sequence ID" value="CAG9091824.1"/>
    <property type="molecule type" value="Genomic_DNA"/>
</dbReference>
<feature type="active site" evidence="2">
    <location>
        <position position="258"/>
    </location>
</feature>
<evidence type="ECO:0000256" key="3">
    <source>
        <dbReference type="PIRSR" id="PIRSR601461-2"/>
    </source>
</evidence>
<keyword evidence="4" id="KW-0378">Hydrolase</keyword>
<proteinExistence type="inferred from homology"/>
<feature type="active site" evidence="2">
    <location>
        <position position="71"/>
    </location>
</feature>
<dbReference type="PROSITE" id="PS00141">
    <property type="entry name" value="ASP_PROTEASE"/>
    <property type="match status" value="1"/>
</dbReference>
<evidence type="ECO:0000256" key="2">
    <source>
        <dbReference type="PIRSR" id="PIRSR601461-1"/>
    </source>
</evidence>
<keyword evidence="8" id="KW-1185">Reference proteome</keyword>
<dbReference type="Proteomes" id="UP000614601">
    <property type="component" value="Unassembled WGS sequence"/>
</dbReference>
<feature type="domain" description="Peptidase A1" evidence="6">
    <location>
        <begin position="53"/>
        <end position="358"/>
    </location>
</feature>
<dbReference type="InterPro" id="IPR034164">
    <property type="entry name" value="Pepsin-like_dom"/>
</dbReference>
<feature type="disulfide bond" evidence="3">
    <location>
        <begin position="84"/>
        <end position="94"/>
    </location>
</feature>
<comment type="caution">
    <text evidence="7">The sequence shown here is derived from an EMBL/GenBank/DDBJ whole genome shotgun (WGS) entry which is preliminary data.</text>
</comment>
<evidence type="ECO:0000256" key="4">
    <source>
        <dbReference type="RuleBase" id="RU000454"/>
    </source>
</evidence>
<dbReference type="PANTHER" id="PTHR47966:SF51">
    <property type="entry name" value="BETA-SITE APP-CLEAVING ENZYME, ISOFORM A-RELATED"/>
    <property type="match status" value="1"/>
</dbReference>
<organism evidence="7 8">
    <name type="scientific">Bursaphelenchus okinawaensis</name>
    <dbReference type="NCBI Taxonomy" id="465554"/>
    <lineage>
        <taxon>Eukaryota</taxon>
        <taxon>Metazoa</taxon>
        <taxon>Ecdysozoa</taxon>
        <taxon>Nematoda</taxon>
        <taxon>Chromadorea</taxon>
        <taxon>Rhabditida</taxon>
        <taxon>Tylenchina</taxon>
        <taxon>Tylenchomorpha</taxon>
        <taxon>Aphelenchoidea</taxon>
        <taxon>Aphelenchoididae</taxon>
        <taxon>Bursaphelenchus</taxon>
    </lineage>
</organism>
<dbReference type="EMBL" id="CAJFDH010000002">
    <property type="protein sequence ID" value="CAD5210670.1"/>
    <property type="molecule type" value="Genomic_DNA"/>
</dbReference>
<accession>A0A811K5M2</accession>
<dbReference type="PROSITE" id="PS51767">
    <property type="entry name" value="PEPTIDASE_A1"/>
    <property type="match status" value="1"/>
</dbReference>
<dbReference type="SUPFAM" id="SSF50630">
    <property type="entry name" value="Acid proteases"/>
    <property type="match status" value="1"/>
</dbReference>
<evidence type="ECO:0000256" key="5">
    <source>
        <dbReference type="SAM" id="SignalP"/>
    </source>
</evidence>
<dbReference type="InterPro" id="IPR021109">
    <property type="entry name" value="Peptidase_aspartic_dom_sf"/>
</dbReference>
<dbReference type="InterPro" id="IPR001969">
    <property type="entry name" value="Aspartic_peptidase_AS"/>
</dbReference>
<dbReference type="InterPro" id="IPR001461">
    <property type="entry name" value="Aspartic_peptidase_A1"/>
</dbReference>
<dbReference type="OrthoDB" id="5874963at2759"/>
<evidence type="ECO:0000313" key="7">
    <source>
        <dbReference type="EMBL" id="CAD5210670.1"/>
    </source>
</evidence>
<dbReference type="Gene3D" id="2.40.70.10">
    <property type="entry name" value="Acid Proteases"/>
    <property type="match status" value="2"/>
</dbReference>
<dbReference type="Proteomes" id="UP000783686">
    <property type="component" value="Unassembled WGS sequence"/>
</dbReference>
<feature type="chain" id="PRO_5035681496" description="Peptidase A1 domain-containing protein" evidence="5">
    <location>
        <begin position="20"/>
        <end position="369"/>
    </location>
</feature>
<name>A0A811K5M2_9BILA</name>
<feature type="signal peptide" evidence="5">
    <location>
        <begin position="1"/>
        <end position="19"/>
    </location>
</feature>
<keyword evidence="4" id="KW-0064">Aspartyl protease</keyword>
<dbReference type="Pfam" id="PF00026">
    <property type="entry name" value="Asp"/>
    <property type="match status" value="1"/>
</dbReference>